<feature type="compositionally biased region" description="Gly residues" evidence="1">
    <location>
        <begin position="155"/>
        <end position="164"/>
    </location>
</feature>
<comment type="caution">
    <text evidence="2">The sequence shown here is derived from an EMBL/GenBank/DDBJ whole genome shotgun (WGS) entry which is preliminary data.</text>
</comment>
<dbReference type="AlphaFoldDB" id="A0AAV6R339"/>
<keyword evidence="3" id="KW-1185">Reference proteome</keyword>
<dbReference type="EMBL" id="JAGKHQ010000013">
    <property type="protein sequence ID" value="KAG7499807.1"/>
    <property type="molecule type" value="Genomic_DNA"/>
</dbReference>
<evidence type="ECO:0000313" key="2">
    <source>
        <dbReference type="EMBL" id="KAG7499807.1"/>
    </source>
</evidence>
<proteinExistence type="predicted"/>
<gene>
    <name evidence="2" type="ORF">JOB18_000133</name>
</gene>
<dbReference type="Proteomes" id="UP000693946">
    <property type="component" value="Linkage Group LG20"/>
</dbReference>
<reference evidence="2 3" key="1">
    <citation type="journal article" date="2021" name="Sci. Rep.">
        <title>Chromosome anchoring in Senegalese sole (Solea senegalensis) reveals sex-associated markers and genome rearrangements in flatfish.</title>
        <authorList>
            <person name="Guerrero-Cozar I."/>
            <person name="Gomez-Garrido J."/>
            <person name="Berbel C."/>
            <person name="Martinez-Blanch J.F."/>
            <person name="Alioto T."/>
            <person name="Claros M.G."/>
            <person name="Gagnaire P.A."/>
            <person name="Manchado M."/>
        </authorList>
    </citation>
    <scope>NUCLEOTIDE SEQUENCE [LARGE SCALE GENOMIC DNA]</scope>
    <source>
        <strain evidence="2">Sse05_10M</strain>
    </source>
</reference>
<accession>A0AAV6R339</accession>
<feature type="compositionally biased region" description="Basic and acidic residues" evidence="1">
    <location>
        <begin position="179"/>
        <end position="191"/>
    </location>
</feature>
<sequence length="191" mass="21170">MLSSWRSPDSGRRLFNLVDKTFGESQRQTRLARSRQQCDHTDTQVPGKRALVDTDELALGGIERRPNQCMDPPAATFFSFVLPYQVPVDNIYILFDESMSPRDAVTARLSNCPSSALSGFPEESYRKREREGQRKTKGEGSSLVGLSENLSERGILGGDGGGGGMREEKIPPVPPGYRGMKDGKMERRSDV</sequence>
<feature type="region of interest" description="Disordered" evidence="1">
    <location>
        <begin position="116"/>
        <end position="191"/>
    </location>
</feature>
<organism evidence="2 3">
    <name type="scientific">Solea senegalensis</name>
    <name type="common">Senegalese sole</name>
    <dbReference type="NCBI Taxonomy" id="28829"/>
    <lineage>
        <taxon>Eukaryota</taxon>
        <taxon>Metazoa</taxon>
        <taxon>Chordata</taxon>
        <taxon>Craniata</taxon>
        <taxon>Vertebrata</taxon>
        <taxon>Euteleostomi</taxon>
        <taxon>Actinopterygii</taxon>
        <taxon>Neopterygii</taxon>
        <taxon>Teleostei</taxon>
        <taxon>Neoteleostei</taxon>
        <taxon>Acanthomorphata</taxon>
        <taxon>Carangaria</taxon>
        <taxon>Pleuronectiformes</taxon>
        <taxon>Pleuronectoidei</taxon>
        <taxon>Soleidae</taxon>
        <taxon>Solea</taxon>
    </lineage>
</organism>
<name>A0AAV6R339_SOLSE</name>
<protein>
    <submittedName>
        <fullName evidence="2">Uncharacterized protein</fullName>
    </submittedName>
</protein>
<evidence type="ECO:0000256" key="1">
    <source>
        <dbReference type="SAM" id="MobiDB-lite"/>
    </source>
</evidence>
<evidence type="ECO:0000313" key="3">
    <source>
        <dbReference type="Proteomes" id="UP000693946"/>
    </source>
</evidence>
<feature type="compositionally biased region" description="Basic and acidic residues" evidence="1">
    <location>
        <begin position="123"/>
        <end position="138"/>
    </location>
</feature>